<organism evidence="1 2">
    <name type="scientific">Alteromonas mediterranea (strain DSM 17117 / CIP 110805 / LMG 28347 / Deep ecotype)</name>
    <dbReference type="NCBI Taxonomy" id="1774373"/>
    <lineage>
        <taxon>Bacteria</taxon>
        <taxon>Pseudomonadati</taxon>
        <taxon>Pseudomonadota</taxon>
        <taxon>Gammaproteobacteria</taxon>
        <taxon>Alteromonadales</taxon>
        <taxon>Alteromonadaceae</taxon>
        <taxon>Alteromonas/Salinimonas group</taxon>
        <taxon>Alteromonas</taxon>
    </lineage>
</organism>
<name>F2G2V5_ALTMD</name>
<dbReference type="InterPro" id="IPR011664">
    <property type="entry name" value="Abi_system_AbiD/AbiF-like"/>
</dbReference>
<dbReference type="Pfam" id="PF07751">
    <property type="entry name" value="Abi_2"/>
    <property type="match status" value="1"/>
</dbReference>
<sequence length="344" mass="40011">MAESQVPYTYNNSGELKSNLSEERFKPFLMKAGFNEEYAFNLYLYNARLAKSFLYPLHILEVTLRNKMSGIFSTLYGPDWPRSTTFRGELSQQSEDALDKGIQRAKSHDTEDIVATLTFDFWSNLFRSEYDRPFWQSNMQTLLPNTTKTRHEFQQHVKDLNRFRNRVAHHEPIYGLNISKYHTDLLDVIKWISKETHDWTKHHSTVNGILRTSPSANGEPKPHFGERCDNQFLRVDNTTTLNDIPSCRFYYYDGDVPLIIEKSHLLDFMLRNKECDGTLMLDLTEITFGEIISTLQLPSNTQRCGSTESLIKAKQIFKQRGIDYIIVEEASNVVGIIAKAHRQY</sequence>
<dbReference type="AlphaFoldDB" id="F2G2V5"/>
<accession>F2G2V5</accession>
<reference evidence="1 2" key="2">
    <citation type="journal article" date="2015" name="Antonie Van Leeuwenhoek">
        <title>Ecophysiological diversity of a novel member of the genus Alteromonas, and description of Alteromonas mediterranea sp. nov.</title>
        <authorList>
            <person name="Ivanova E.P."/>
            <person name="Lopez-Perez M."/>
            <person name="Zabalos M."/>
            <person name="Nguyen S.H."/>
            <person name="Webb H.K."/>
            <person name="Ryan J."/>
            <person name="Lagutin K."/>
            <person name="Vyssotski M."/>
            <person name="Crawford R.J."/>
            <person name="Rodriguez-Valera F."/>
        </authorList>
    </citation>
    <scope>NUCLEOTIDE SEQUENCE [LARGE SCALE GENOMIC DNA]</scope>
    <source>
        <strain evidence="2">DSM 17117 / CIP 110805 / LMG 28347 / Deep ecotype</strain>
    </source>
</reference>
<protein>
    <recommendedName>
        <fullName evidence="3">Abi family protein</fullName>
    </recommendedName>
</protein>
<dbReference type="KEGG" id="amc:MADE_1000830"/>
<gene>
    <name evidence="1" type="ordered locus">MADE_1000830</name>
</gene>
<evidence type="ECO:0000313" key="1">
    <source>
        <dbReference type="EMBL" id="AEA96315.1"/>
    </source>
</evidence>
<dbReference type="EMBL" id="CP001103">
    <property type="protein sequence ID" value="AEA96315.1"/>
    <property type="molecule type" value="Genomic_DNA"/>
</dbReference>
<dbReference type="PATRIC" id="fig|314275.5.peg.172"/>
<evidence type="ECO:0008006" key="3">
    <source>
        <dbReference type="Google" id="ProtNLM"/>
    </source>
</evidence>
<dbReference type="HOGENOM" id="CLU_726914_0_0_6"/>
<reference evidence="1 2" key="1">
    <citation type="journal article" date="2008" name="ISME J.">
        <title>Comparative genomics of two ecotypes of the marine planktonic copiotroph Alteromonas macleodii suggests alternative lifestyles associated with different kinds of particulate organic matter.</title>
        <authorList>
            <person name="Ivars-Martinez E."/>
            <person name="Martin-Cuadrado A.B."/>
            <person name="D'Auria G."/>
            <person name="Mira A."/>
            <person name="Ferriera S."/>
            <person name="Johnson J."/>
            <person name="Friedman R."/>
            <person name="Rodriguez-Valera F."/>
        </authorList>
    </citation>
    <scope>NUCLEOTIDE SEQUENCE [LARGE SCALE GENOMIC DNA]</scope>
    <source>
        <strain evidence="2">DSM 17117 / CIP 110805 / LMG 28347 / Deep ecotype</strain>
    </source>
</reference>
<evidence type="ECO:0000313" key="2">
    <source>
        <dbReference type="Proteomes" id="UP000001870"/>
    </source>
</evidence>
<dbReference type="RefSeq" id="WP_012516689.1">
    <property type="nucleotide sequence ID" value="NC_011138.3"/>
</dbReference>
<keyword evidence="2" id="KW-1185">Reference proteome</keyword>
<proteinExistence type="predicted"/>
<dbReference type="Proteomes" id="UP000001870">
    <property type="component" value="Chromosome"/>
</dbReference>